<feature type="compositionally biased region" description="Basic and acidic residues" evidence="1">
    <location>
        <begin position="92"/>
        <end position="101"/>
    </location>
</feature>
<keyword evidence="3" id="KW-1185">Reference proteome</keyword>
<gene>
    <name evidence="2" type="ORF">POJ06DRAFT_254382</name>
</gene>
<reference evidence="2" key="1">
    <citation type="submission" date="2023-03" db="EMBL/GenBank/DDBJ databases">
        <title>Near-Complete genome sequence of Lipomyces tetrasporous NRRL Y-64009, an oleaginous yeast capable of growing on lignocellulosic hydrolysates.</title>
        <authorList>
            <consortium name="Lawrence Berkeley National Laboratory"/>
            <person name="Jagtap S.S."/>
            <person name="Liu J.-J."/>
            <person name="Walukiewicz H.E."/>
            <person name="Pangilinan J."/>
            <person name="Lipzen A."/>
            <person name="Ahrendt S."/>
            <person name="Koriabine M."/>
            <person name="Cobaugh K."/>
            <person name="Salamov A."/>
            <person name="Yoshinaga Y."/>
            <person name="Ng V."/>
            <person name="Daum C."/>
            <person name="Grigoriev I.V."/>
            <person name="Slininger P.J."/>
            <person name="Dien B.S."/>
            <person name="Jin Y.-S."/>
            <person name="Rao C.V."/>
        </authorList>
    </citation>
    <scope>NUCLEOTIDE SEQUENCE</scope>
    <source>
        <strain evidence="2">NRRL Y-64009</strain>
    </source>
</reference>
<feature type="region of interest" description="Disordered" evidence="1">
    <location>
        <begin position="365"/>
        <end position="392"/>
    </location>
</feature>
<dbReference type="EMBL" id="JARPMG010000006">
    <property type="protein sequence ID" value="KAJ8099745.1"/>
    <property type="molecule type" value="Genomic_DNA"/>
</dbReference>
<evidence type="ECO:0000313" key="3">
    <source>
        <dbReference type="Proteomes" id="UP001217417"/>
    </source>
</evidence>
<comment type="caution">
    <text evidence="2">The sequence shown here is derived from an EMBL/GenBank/DDBJ whole genome shotgun (WGS) entry which is preliminary data.</text>
</comment>
<proteinExistence type="predicted"/>
<dbReference type="Proteomes" id="UP001217417">
    <property type="component" value="Unassembled WGS sequence"/>
</dbReference>
<evidence type="ECO:0000313" key="2">
    <source>
        <dbReference type="EMBL" id="KAJ8099745.1"/>
    </source>
</evidence>
<protein>
    <submittedName>
        <fullName evidence="2">Uncharacterized protein</fullName>
    </submittedName>
</protein>
<organism evidence="2 3">
    <name type="scientific">Lipomyces tetrasporus</name>
    <dbReference type="NCBI Taxonomy" id="54092"/>
    <lineage>
        <taxon>Eukaryota</taxon>
        <taxon>Fungi</taxon>
        <taxon>Dikarya</taxon>
        <taxon>Ascomycota</taxon>
        <taxon>Saccharomycotina</taxon>
        <taxon>Lipomycetes</taxon>
        <taxon>Lipomycetales</taxon>
        <taxon>Lipomycetaceae</taxon>
        <taxon>Lipomyces</taxon>
    </lineage>
</organism>
<name>A0AAD7VT45_9ASCO</name>
<feature type="compositionally biased region" description="Low complexity" evidence="1">
    <location>
        <begin position="102"/>
        <end position="144"/>
    </location>
</feature>
<feature type="region of interest" description="Disordered" evidence="1">
    <location>
        <begin position="63"/>
        <end position="157"/>
    </location>
</feature>
<dbReference type="AlphaFoldDB" id="A0AAD7VT45"/>
<accession>A0AAD7VT45</accession>
<dbReference type="GeneID" id="80882935"/>
<sequence>MAPTPHSHSTHVSLSIMSISNRARKPQIHAIATNSFLAFPAAVASALMTMSAHLPLPCPAGSDYLQSGSKPPHSRPNDRKSSSLSPPPVVSRHVDASDRRSSVQPSQRPRWSTSMPSSRSSSSSSLSRRSEISRSSSSSQVPSRAGTPESFILATPPPRPGYSQAQLIFQIQRLTSRHVLPVFNVKRPVTSPAPVAVFNKKATILPKKLSSAQFVVYSCDDIDHDTHASILHASGHDLKFGYSSGLTWRVRTDGAGPGVLVIAVSDREGGRKTLGRWTPSNAGAAGMSANSTSANNGYASGETSWHFVAKGEVLATLRGNRVDITSAAAEISRKGYLGRLRFEEAIVLSSIYIENMHTFGRPPQVESNRRLSDDQVPSSSCSLLPSPPAPTFASRKVEKHASMPIPPHTASELQKLSKLGGSILRRGRTLLLRKHSSIDSRKTAVA</sequence>
<evidence type="ECO:0000256" key="1">
    <source>
        <dbReference type="SAM" id="MobiDB-lite"/>
    </source>
</evidence>
<dbReference type="RefSeq" id="XP_056043195.1">
    <property type="nucleotide sequence ID" value="XM_056187769.1"/>
</dbReference>